<protein>
    <submittedName>
        <fullName evidence="2">Uncharacterized protein</fullName>
    </submittedName>
</protein>
<keyword evidence="3" id="KW-1185">Reference proteome</keyword>
<sequence length="231" mass="25436">MSMMKKKDSILVEIYFHYLLTRPLLTKSLTAALLGYIQEILARRLAGVPPKPSPYKASSRATHSGERLLAHLQSLGIDLDALKLAGFGGLIAAPSTHALQTILHSVLARLDAKPGQIHRSPSFISKYGLLLGSLLFVSPIQNTIYVVSMAILNGARTVKEIKAAWKRGFPKITKLGLIVGPISGIFASRFLRPRSTFVFFNLLQFSLGLYFNQLTKKIKLKRNNAQSPPSN</sequence>
<evidence type="ECO:0000256" key="1">
    <source>
        <dbReference type="SAM" id="Phobius"/>
    </source>
</evidence>
<keyword evidence="1" id="KW-1133">Transmembrane helix</keyword>
<dbReference type="Proteomes" id="UP000886653">
    <property type="component" value="Unassembled WGS sequence"/>
</dbReference>
<organism evidence="2 3">
    <name type="scientific">Cronartium quercuum f. sp. fusiforme G11</name>
    <dbReference type="NCBI Taxonomy" id="708437"/>
    <lineage>
        <taxon>Eukaryota</taxon>
        <taxon>Fungi</taxon>
        <taxon>Dikarya</taxon>
        <taxon>Basidiomycota</taxon>
        <taxon>Pucciniomycotina</taxon>
        <taxon>Pucciniomycetes</taxon>
        <taxon>Pucciniales</taxon>
        <taxon>Coleosporiaceae</taxon>
        <taxon>Cronartium</taxon>
    </lineage>
</organism>
<name>A0A9P6NMK9_9BASI</name>
<feature type="transmembrane region" description="Helical" evidence="1">
    <location>
        <begin position="197"/>
        <end position="214"/>
    </location>
</feature>
<proteinExistence type="predicted"/>
<keyword evidence="1" id="KW-0812">Transmembrane</keyword>
<feature type="transmembrane region" description="Helical" evidence="1">
    <location>
        <begin position="127"/>
        <end position="152"/>
    </location>
</feature>
<dbReference type="OrthoDB" id="860at2759"/>
<comment type="caution">
    <text evidence="2">The sequence shown here is derived from an EMBL/GenBank/DDBJ whole genome shotgun (WGS) entry which is preliminary data.</text>
</comment>
<evidence type="ECO:0000313" key="3">
    <source>
        <dbReference type="Proteomes" id="UP000886653"/>
    </source>
</evidence>
<accession>A0A9P6NMK9</accession>
<reference evidence="2" key="1">
    <citation type="submission" date="2013-11" db="EMBL/GenBank/DDBJ databases">
        <title>Genome sequence of the fusiform rust pathogen reveals effectors for host alternation and coevolution with pine.</title>
        <authorList>
            <consortium name="DOE Joint Genome Institute"/>
            <person name="Smith K."/>
            <person name="Pendleton A."/>
            <person name="Kubisiak T."/>
            <person name="Anderson C."/>
            <person name="Salamov A."/>
            <person name="Aerts A."/>
            <person name="Riley R."/>
            <person name="Clum A."/>
            <person name="Lindquist E."/>
            <person name="Ence D."/>
            <person name="Campbell M."/>
            <person name="Kronenberg Z."/>
            <person name="Feau N."/>
            <person name="Dhillon B."/>
            <person name="Hamelin R."/>
            <person name="Burleigh J."/>
            <person name="Smith J."/>
            <person name="Yandell M."/>
            <person name="Nelson C."/>
            <person name="Grigoriev I."/>
            <person name="Davis J."/>
        </authorList>
    </citation>
    <scope>NUCLEOTIDE SEQUENCE</scope>
    <source>
        <strain evidence="2">G11</strain>
    </source>
</reference>
<keyword evidence="1" id="KW-0472">Membrane</keyword>
<gene>
    <name evidence="2" type="ORF">CROQUDRAFT_75600</name>
</gene>
<dbReference type="EMBL" id="MU167238">
    <property type="protein sequence ID" value="KAG0148332.1"/>
    <property type="molecule type" value="Genomic_DNA"/>
</dbReference>
<evidence type="ECO:0000313" key="2">
    <source>
        <dbReference type="EMBL" id="KAG0148332.1"/>
    </source>
</evidence>
<dbReference type="AlphaFoldDB" id="A0A9P6NMK9"/>